<dbReference type="InterPro" id="IPR009057">
    <property type="entry name" value="Homeodomain-like_sf"/>
</dbReference>
<dbReference type="EMBL" id="FXAG01000018">
    <property type="protein sequence ID" value="SMF40553.1"/>
    <property type="molecule type" value="Genomic_DNA"/>
</dbReference>
<keyword evidence="3" id="KW-0804">Transcription</keyword>
<keyword evidence="2 4" id="KW-0238">DNA-binding</keyword>
<dbReference type="PRINTS" id="PR00455">
    <property type="entry name" value="HTHTETR"/>
</dbReference>
<evidence type="ECO:0000256" key="2">
    <source>
        <dbReference type="ARBA" id="ARBA00023125"/>
    </source>
</evidence>
<dbReference type="STRING" id="1123014.SAMN02745746_03054"/>
<evidence type="ECO:0000313" key="7">
    <source>
        <dbReference type="Proteomes" id="UP000192920"/>
    </source>
</evidence>
<keyword evidence="1" id="KW-0805">Transcription regulation</keyword>
<evidence type="ECO:0000313" key="6">
    <source>
        <dbReference type="EMBL" id="SMF40553.1"/>
    </source>
</evidence>
<accession>A0A1Y6C2L7</accession>
<evidence type="ECO:0000259" key="5">
    <source>
        <dbReference type="PROSITE" id="PS50977"/>
    </source>
</evidence>
<feature type="DNA-binding region" description="H-T-H motif" evidence="4">
    <location>
        <begin position="37"/>
        <end position="56"/>
    </location>
</feature>
<dbReference type="GO" id="GO:0003700">
    <property type="term" value="F:DNA-binding transcription factor activity"/>
    <property type="evidence" value="ECO:0007669"/>
    <property type="project" value="TreeGrafter"/>
</dbReference>
<dbReference type="PROSITE" id="PS50977">
    <property type="entry name" value="HTH_TETR_2"/>
    <property type="match status" value="1"/>
</dbReference>
<dbReference type="SUPFAM" id="SSF48498">
    <property type="entry name" value="Tetracyclin repressor-like, C-terminal domain"/>
    <property type="match status" value="1"/>
</dbReference>
<dbReference type="InterPro" id="IPR036271">
    <property type="entry name" value="Tet_transcr_reg_TetR-rel_C_sf"/>
</dbReference>
<dbReference type="Pfam" id="PF16859">
    <property type="entry name" value="TetR_C_11"/>
    <property type="match status" value="1"/>
</dbReference>
<reference evidence="7" key="1">
    <citation type="submission" date="2017-04" db="EMBL/GenBank/DDBJ databases">
        <authorList>
            <person name="Varghese N."/>
            <person name="Submissions S."/>
        </authorList>
    </citation>
    <scope>NUCLEOTIDE SEQUENCE [LARGE SCALE GENOMIC DNA]</scope>
    <source>
        <strain evidence="7">DSM 22618</strain>
    </source>
</reference>
<organism evidence="6 7">
    <name type="scientific">Pseudogulbenkiania subflava DSM 22618</name>
    <dbReference type="NCBI Taxonomy" id="1123014"/>
    <lineage>
        <taxon>Bacteria</taxon>
        <taxon>Pseudomonadati</taxon>
        <taxon>Pseudomonadota</taxon>
        <taxon>Betaproteobacteria</taxon>
        <taxon>Neisseriales</taxon>
        <taxon>Chromobacteriaceae</taxon>
        <taxon>Pseudogulbenkiania</taxon>
    </lineage>
</organism>
<dbReference type="InterPro" id="IPR050109">
    <property type="entry name" value="HTH-type_TetR-like_transc_reg"/>
</dbReference>
<sequence>MTEATLPRWQRKKDARPSEILDAALSLFVEKGFRATKMEDIARAANVTKGTPYLYFQNKEEIFKAVIQVNLSSRFAELAEIERQHSGSAAELLQQLMFKWWDEVGCTELAGICKLVIAEATNFPELTQFYAAEVIQPSLTMVGRILQRGIANGEFRAVPIESATDALLAPLVLAMTWAHSFGKVVPEGAGYSYKNSRHHLAEALDLVLNGLCVPGKNNN</sequence>
<dbReference type="Pfam" id="PF00440">
    <property type="entry name" value="TetR_N"/>
    <property type="match status" value="1"/>
</dbReference>
<evidence type="ECO:0000256" key="1">
    <source>
        <dbReference type="ARBA" id="ARBA00023015"/>
    </source>
</evidence>
<protein>
    <submittedName>
        <fullName evidence="6">Transcriptional regulator, TetR family</fullName>
    </submittedName>
</protein>
<evidence type="ECO:0000256" key="4">
    <source>
        <dbReference type="PROSITE-ProRule" id="PRU00335"/>
    </source>
</evidence>
<feature type="domain" description="HTH tetR-type" evidence="5">
    <location>
        <begin position="14"/>
        <end position="74"/>
    </location>
</feature>
<dbReference type="AlphaFoldDB" id="A0A1Y6C2L7"/>
<gene>
    <name evidence="6" type="ORF">SAMN02745746_03054</name>
</gene>
<dbReference type="SUPFAM" id="SSF46689">
    <property type="entry name" value="Homeodomain-like"/>
    <property type="match status" value="1"/>
</dbReference>
<proteinExistence type="predicted"/>
<dbReference type="RefSeq" id="WP_085277184.1">
    <property type="nucleotide sequence ID" value="NZ_FXAG01000018.1"/>
</dbReference>
<name>A0A1Y6C2L7_9NEIS</name>
<dbReference type="PANTHER" id="PTHR30055:SF226">
    <property type="entry name" value="HTH-TYPE TRANSCRIPTIONAL REGULATOR PKSA"/>
    <property type="match status" value="1"/>
</dbReference>
<dbReference type="InterPro" id="IPR011075">
    <property type="entry name" value="TetR_C"/>
</dbReference>
<dbReference type="PANTHER" id="PTHR30055">
    <property type="entry name" value="HTH-TYPE TRANSCRIPTIONAL REGULATOR RUTR"/>
    <property type="match status" value="1"/>
</dbReference>
<dbReference type="GO" id="GO:0000976">
    <property type="term" value="F:transcription cis-regulatory region binding"/>
    <property type="evidence" value="ECO:0007669"/>
    <property type="project" value="TreeGrafter"/>
</dbReference>
<dbReference type="Gene3D" id="1.10.357.10">
    <property type="entry name" value="Tetracycline Repressor, domain 2"/>
    <property type="match status" value="1"/>
</dbReference>
<dbReference type="InterPro" id="IPR001647">
    <property type="entry name" value="HTH_TetR"/>
</dbReference>
<evidence type="ECO:0000256" key="3">
    <source>
        <dbReference type="ARBA" id="ARBA00023163"/>
    </source>
</evidence>
<dbReference type="Proteomes" id="UP000192920">
    <property type="component" value="Unassembled WGS sequence"/>
</dbReference>
<keyword evidence="7" id="KW-1185">Reference proteome</keyword>